<dbReference type="PANTHER" id="PTHR39327:SF1">
    <property type="entry name" value="BLR5470 PROTEIN"/>
    <property type="match status" value="1"/>
</dbReference>
<proteinExistence type="predicted"/>
<dbReference type="Pfam" id="PF06035">
    <property type="entry name" value="Peptidase_C93"/>
    <property type="match status" value="1"/>
</dbReference>
<dbReference type="EMBL" id="JACIHM010000006">
    <property type="protein sequence ID" value="MBB4448278.1"/>
    <property type="molecule type" value="Genomic_DNA"/>
</dbReference>
<dbReference type="Proteomes" id="UP000576087">
    <property type="component" value="Unassembled WGS sequence"/>
</dbReference>
<evidence type="ECO:0000313" key="2">
    <source>
        <dbReference type="EMBL" id="MBB4350324.1"/>
    </source>
</evidence>
<dbReference type="PANTHER" id="PTHR39327">
    <property type="match status" value="1"/>
</dbReference>
<dbReference type="Proteomes" id="UP000520770">
    <property type="component" value="Unassembled WGS sequence"/>
</dbReference>
<dbReference type="EMBL" id="JACIGW010000005">
    <property type="protein sequence ID" value="MBB4350324.1"/>
    <property type="molecule type" value="Genomic_DNA"/>
</dbReference>
<keyword evidence="1" id="KW-0732">Signal</keyword>
<feature type="signal peptide" evidence="1">
    <location>
        <begin position="1"/>
        <end position="23"/>
    </location>
</feature>
<evidence type="ECO:0000313" key="5">
    <source>
        <dbReference type="Proteomes" id="UP000520770"/>
    </source>
</evidence>
<evidence type="ECO:0000313" key="4">
    <source>
        <dbReference type="EMBL" id="MBB4448278.1"/>
    </source>
</evidence>
<dbReference type="AlphaFoldDB" id="A0A7W6SAT6"/>
<gene>
    <name evidence="3" type="ORF">GGE31_004172</name>
    <name evidence="2" type="ORF">GGE33_004089</name>
    <name evidence="4" type="ORF">GGE35_004115</name>
</gene>
<accession>A0A7W6SAT6</accession>
<dbReference type="Proteomes" id="UP000524535">
    <property type="component" value="Unassembled WGS sequence"/>
</dbReference>
<name>A0A7W6SAT6_9HYPH</name>
<dbReference type="InterPro" id="IPR010319">
    <property type="entry name" value="Transglutaminase-like_Cys_pept"/>
</dbReference>
<evidence type="ECO:0000313" key="3">
    <source>
        <dbReference type="EMBL" id="MBB4413644.1"/>
    </source>
</evidence>
<organism evidence="2 5">
    <name type="scientific">Aliirhizobium cellulosilyticum</name>
    <dbReference type="NCBI Taxonomy" id="393664"/>
    <lineage>
        <taxon>Bacteria</taxon>
        <taxon>Pseudomonadati</taxon>
        <taxon>Pseudomonadota</taxon>
        <taxon>Alphaproteobacteria</taxon>
        <taxon>Hyphomicrobiales</taxon>
        <taxon>Rhizobiaceae</taxon>
        <taxon>Aliirhizobium</taxon>
    </lineage>
</organism>
<evidence type="ECO:0000256" key="1">
    <source>
        <dbReference type="SAM" id="SignalP"/>
    </source>
</evidence>
<keyword evidence="6" id="KW-1185">Reference proteome</keyword>
<comment type="caution">
    <text evidence="2">The sequence shown here is derived from an EMBL/GenBank/DDBJ whole genome shotgun (WGS) entry which is preliminary data.</text>
</comment>
<reference evidence="5 6" key="1">
    <citation type="submission" date="2020-08" db="EMBL/GenBank/DDBJ databases">
        <title>Genomic Encyclopedia of Type Strains, Phase IV (KMG-V): Genome sequencing to study the core and pangenomes of soil and plant-associated prokaryotes.</title>
        <authorList>
            <person name="Whitman W."/>
        </authorList>
    </citation>
    <scope>NUCLEOTIDE SEQUENCE [LARGE SCALE GENOMIC DNA]</scope>
    <source>
        <strain evidence="3 6">SEMIA 444</strain>
        <strain evidence="2 5">SEMIA 448</strain>
        <strain evidence="4 7">SEMIA 452</strain>
    </source>
</reference>
<protein>
    <submittedName>
        <fullName evidence="2">Putative transglutaminase-like cysteine proteinase</fullName>
    </submittedName>
</protein>
<sequence length="196" mass="21077">MLAKTVLAALLISSALGVGSAFAGPAAGLARPLRSAPPSQFITATKFTLAPFAFVRFCKDNSGSCDAGRGDAEVTLTPALRAELLRINSTVNRTIIAQNDDDGDDVWAQDVTAGDCEDFALTKRHQLIKAGWPTRSLRIAVAKTRAGEGHAVLVVRTSEGDLVLDNRSSAVRAWNQTDLKWIKIQSGDNPRLWYDI</sequence>
<dbReference type="RefSeq" id="WP_148147943.1">
    <property type="nucleotide sequence ID" value="NZ_JACIGW010000005.1"/>
</dbReference>
<dbReference type="Gene3D" id="3.10.620.30">
    <property type="match status" value="1"/>
</dbReference>
<feature type="chain" id="PRO_5036214181" evidence="1">
    <location>
        <begin position="24"/>
        <end position="196"/>
    </location>
</feature>
<evidence type="ECO:0000313" key="6">
    <source>
        <dbReference type="Proteomes" id="UP000524535"/>
    </source>
</evidence>
<evidence type="ECO:0000313" key="7">
    <source>
        <dbReference type="Proteomes" id="UP000576087"/>
    </source>
</evidence>
<dbReference type="EMBL" id="JACIGY010000006">
    <property type="protein sequence ID" value="MBB4413644.1"/>
    <property type="molecule type" value="Genomic_DNA"/>
</dbReference>